<organism evidence="2 3">
    <name type="scientific">Monascus purpureus</name>
    <name type="common">Red mold</name>
    <name type="synonym">Monascus anka</name>
    <dbReference type="NCBI Taxonomy" id="5098"/>
    <lineage>
        <taxon>Eukaryota</taxon>
        <taxon>Fungi</taxon>
        <taxon>Dikarya</taxon>
        <taxon>Ascomycota</taxon>
        <taxon>Pezizomycotina</taxon>
        <taxon>Eurotiomycetes</taxon>
        <taxon>Eurotiomycetidae</taxon>
        <taxon>Eurotiales</taxon>
        <taxon>Aspergillaceae</taxon>
        <taxon>Monascus</taxon>
    </lineage>
</organism>
<evidence type="ECO:0000313" key="2">
    <source>
        <dbReference type="EMBL" id="TQB70080.1"/>
    </source>
</evidence>
<comment type="caution">
    <text evidence="2">The sequence shown here is derived from an EMBL/GenBank/DDBJ whole genome shotgun (WGS) entry which is preliminary data.</text>
</comment>
<name>A0A507QSR0_MONPU</name>
<sequence length="786" mass="87776">MDVGTEYFHPANPPGNATGEIPRAFLHISEIRDEVGKKRVDVGEGRRYLQFALNELTTALGSLGAYFQQLQPLLEASHLHDLSSETKLLDKLLGRYMIEKRHYCELEDELNGLEYSLAEYEHRVYDQLCRPEGPVPSAFNKSLSIESDRLSLPPMPPYPDDYMSFGGDPYELNFGYGTAIGALPFSRSNKINHGIQQTPPPSYPNTTEELFPLSVTVFEVFPPLFIVGNGDGILHNLITNFQSTKERVDRWLLHTLHVSEWEIRRLYLNFLAESEAGITKIHLDVDSWSFWVIQTWSQDNDSTFYSCPSQHTSPLTSLYSEESLPPILAAMKPSTFTCPTAPFLSNGQGNERLTTAQATDPPSTTQAAYSRSDGYFGQHSFVGPKPFIRKDPEFALEKYAQKDPRQPSHLPSPELSSRILDSEEEQNIQLSEDGQGSELFLQAWGIWSRMAPELDKIPTGFDVELSHELEVSSPGRNGNTPYQLLSNSLSGRDENIPYQLLPGTSTEKLAMPTEDEADSQRGSAAKHGVELGYALQQEKQPEKIGQSRPSTSHSEKQGPVPLPTKNGSMEEETPQHPAINGNIRLSTAGVPEGDVQENLPRKSSSQGLMFERSSTDPISEKPRGFLSSANPDQHRSCSAIYQDVPVASTSPVGRVFLVKRNSIPSGLEHSRNLYVFRSSLNIEDDEFPVIVESNRAADVYRCYPVLRRPTSLDPRLPISTLCIGEVREAEFPALPKPLRASNSDTEVRRIVALRVTSTDPWIEAANFPDGFRRIPVWTGIMDDEEP</sequence>
<gene>
    <name evidence="2" type="ORF">MPDQ_001003</name>
</gene>
<dbReference type="EMBL" id="VIFY01000123">
    <property type="protein sequence ID" value="TQB70080.1"/>
    <property type="molecule type" value="Genomic_DNA"/>
</dbReference>
<reference evidence="2 3" key="1">
    <citation type="submission" date="2019-06" db="EMBL/GenBank/DDBJ databases">
        <title>Wine fermentation using esterase from Monascus purpureus.</title>
        <authorList>
            <person name="Geng C."/>
            <person name="Zhang Y."/>
        </authorList>
    </citation>
    <scope>NUCLEOTIDE SEQUENCE [LARGE SCALE GENOMIC DNA]</scope>
    <source>
        <strain evidence="2">HQ1</strain>
    </source>
</reference>
<accession>A0A507QSR0</accession>
<evidence type="ECO:0000256" key="1">
    <source>
        <dbReference type="SAM" id="MobiDB-lite"/>
    </source>
</evidence>
<feature type="region of interest" description="Disordered" evidence="1">
    <location>
        <begin position="536"/>
        <end position="633"/>
    </location>
</feature>
<evidence type="ECO:0000313" key="3">
    <source>
        <dbReference type="Proteomes" id="UP000319663"/>
    </source>
</evidence>
<dbReference type="AlphaFoldDB" id="A0A507QSR0"/>
<proteinExistence type="predicted"/>
<keyword evidence="3" id="KW-1185">Reference proteome</keyword>
<dbReference type="Proteomes" id="UP000319663">
    <property type="component" value="Unassembled WGS sequence"/>
</dbReference>
<feature type="region of interest" description="Disordered" evidence="1">
    <location>
        <begin position="346"/>
        <end position="368"/>
    </location>
</feature>
<protein>
    <submittedName>
        <fullName evidence="2">Uncharacterized protein</fullName>
    </submittedName>
</protein>